<organism evidence="4 5">
    <name type="scientific">Nonomuraea rosea</name>
    <dbReference type="NCBI Taxonomy" id="638574"/>
    <lineage>
        <taxon>Bacteria</taxon>
        <taxon>Bacillati</taxon>
        <taxon>Actinomycetota</taxon>
        <taxon>Actinomycetes</taxon>
        <taxon>Streptosporangiales</taxon>
        <taxon>Streptosporangiaceae</taxon>
        <taxon>Nonomuraea</taxon>
    </lineage>
</organism>
<name>A0ABP6ZQF1_9ACTN</name>
<gene>
    <name evidence="4" type="ORF">GCM10022419_122770</name>
</gene>
<evidence type="ECO:0000259" key="2">
    <source>
        <dbReference type="Pfam" id="PF07905"/>
    </source>
</evidence>
<accession>A0ABP6ZQF1</accession>
<dbReference type="InterPro" id="IPR051448">
    <property type="entry name" value="CdaR-like_regulators"/>
</dbReference>
<dbReference type="RefSeq" id="WP_345577529.1">
    <property type="nucleotide sequence ID" value="NZ_BAABDQ010000055.1"/>
</dbReference>
<comment type="caution">
    <text evidence="4">The sequence shown here is derived from an EMBL/GenBank/DDBJ whole genome shotgun (WGS) entry which is preliminary data.</text>
</comment>
<protein>
    <submittedName>
        <fullName evidence="4">PucR family transcriptional regulator</fullName>
    </submittedName>
</protein>
<feature type="domain" description="Purine catabolism PurC-like" evidence="2">
    <location>
        <begin position="20"/>
        <end position="127"/>
    </location>
</feature>
<dbReference type="Pfam" id="PF13556">
    <property type="entry name" value="HTH_30"/>
    <property type="match status" value="1"/>
</dbReference>
<dbReference type="Proteomes" id="UP001500630">
    <property type="component" value="Unassembled WGS sequence"/>
</dbReference>
<evidence type="ECO:0000256" key="1">
    <source>
        <dbReference type="SAM" id="MobiDB-lite"/>
    </source>
</evidence>
<dbReference type="PANTHER" id="PTHR33744:SF1">
    <property type="entry name" value="DNA-BINDING TRANSCRIPTIONAL ACTIVATOR ADER"/>
    <property type="match status" value="1"/>
</dbReference>
<keyword evidence="5" id="KW-1185">Reference proteome</keyword>
<feature type="region of interest" description="Disordered" evidence="1">
    <location>
        <begin position="510"/>
        <end position="530"/>
    </location>
</feature>
<reference evidence="5" key="1">
    <citation type="journal article" date="2019" name="Int. J. Syst. Evol. Microbiol.">
        <title>The Global Catalogue of Microorganisms (GCM) 10K type strain sequencing project: providing services to taxonomists for standard genome sequencing and annotation.</title>
        <authorList>
            <consortium name="The Broad Institute Genomics Platform"/>
            <consortium name="The Broad Institute Genome Sequencing Center for Infectious Disease"/>
            <person name="Wu L."/>
            <person name="Ma J."/>
        </authorList>
    </citation>
    <scope>NUCLEOTIDE SEQUENCE [LARGE SCALE GENOMIC DNA]</scope>
    <source>
        <strain evidence="5">JCM 17326</strain>
    </source>
</reference>
<evidence type="ECO:0000313" key="5">
    <source>
        <dbReference type="Proteomes" id="UP001500630"/>
    </source>
</evidence>
<evidence type="ECO:0000313" key="4">
    <source>
        <dbReference type="EMBL" id="GAA3616868.1"/>
    </source>
</evidence>
<dbReference type="Gene3D" id="1.10.10.2840">
    <property type="entry name" value="PucR C-terminal helix-turn-helix domain"/>
    <property type="match status" value="1"/>
</dbReference>
<feature type="domain" description="PucR C-terminal helix-turn-helix" evidence="3">
    <location>
        <begin position="579"/>
        <end position="637"/>
    </location>
</feature>
<feature type="compositionally biased region" description="Low complexity" evidence="1">
    <location>
        <begin position="411"/>
        <end position="423"/>
    </location>
</feature>
<dbReference type="Pfam" id="PF07905">
    <property type="entry name" value="PucR"/>
    <property type="match status" value="1"/>
</dbReference>
<feature type="compositionally biased region" description="Gly residues" evidence="1">
    <location>
        <begin position="209"/>
        <end position="241"/>
    </location>
</feature>
<dbReference type="InterPro" id="IPR012914">
    <property type="entry name" value="PucR_dom"/>
</dbReference>
<sequence>MPPSLQTVVRRMGMRPLAGTSGRGKLDAVVRWVAVSELADPTPYLEGDELLLTTGMRMEGDLSSHVLSSYVARLVARGVAGLGFGVGVSHEHVPEALIEAAEAAGLPLLEVPRETPFIAIGKAVSELLAAEQYEEISRAFAAQGRLTRAALRPEGMHAVIDRLAKEVGGWAALLDEAGEVRHATRGAKTEAVAAELARLRTTRPPGPGPSSGGGRSSGAGRSSGGGRSSGTGTSSGVGRPAGAGRFADAGGGGLPAGDRPPASLALSGPDEHIVVQPLGGGARPRGFFAVGAGRPFTPVAHTVINAAGSLLTLAMEQGRAQLEAARRVRGAVLELLLSGAENQARAVLEPLGGRLPREPLVVLAAGAEALDALEAHAFAALRTTDETVAVALVPAGELPAEPRAELTAEPTGRAAGRVTGRAADQPTDQPTEHEGGQRTGEPAGHVAGQTADESAGQMAGRAMDESAVRVAGEVAREADGPVGVSLPCGYAAAALHGAVDQARRALAAARGGRTNGGTGRDAGGSGGKGGGAADLGGRVVRFGELAGQGLLGLLDAGAAQAFSAAALAPLTRYGSRADLVESLRAYLESNGHWDAAAQRLGVHRHTLRYRMRRVAELLGRDLDDPGVRAELWLALEAARRH</sequence>
<dbReference type="InterPro" id="IPR025736">
    <property type="entry name" value="PucR_C-HTH_dom"/>
</dbReference>
<dbReference type="PANTHER" id="PTHR33744">
    <property type="entry name" value="CARBOHYDRATE DIACID REGULATOR"/>
    <property type="match status" value="1"/>
</dbReference>
<feature type="compositionally biased region" description="Gly residues" evidence="1">
    <location>
        <begin position="513"/>
        <end position="530"/>
    </location>
</feature>
<dbReference type="EMBL" id="BAABDQ010000055">
    <property type="protein sequence ID" value="GAA3616868.1"/>
    <property type="molecule type" value="Genomic_DNA"/>
</dbReference>
<feature type="region of interest" description="Disordered" evidence="1">
    <location>
        <begin position="401"/>
        <end position="452"/>
    </location>
</feature>
<feature type="region of interest" description="Disordered" evidence="1">
    <location>
        <begin position="198"/>
        <end position="267"/>
    </location>
</feature>
<evidence type="ECO:0000259" key="3">
    <source>
        <dbReference type="Pfam" id="PF13556"/>
    </source>
</evidence>
<dbReference type="InterPro" id="IPR042070">
    <property type="entry name" value="PucR_C-HTH_sf"/>
</dbReference>
<proteinExistence type="predicted"/>